<dbReference type="Pfam" id="PF13007">
    <property type="entry name" value="LZ_Tnp_IS66"/>
    <property type="match status" value="1"/>
</dbReference>
<dbReference type="Pfam" id="PF13817">
    <property type="entry name" value="DDE_Tnp_IS66_C"/>
    <property type="match status" value="1"/>
</dbReference>
<dbReference type="OrthoDB" id="9800877at2"/>
<proteinExistence type="predicted"/>
<dbReference type="InterPro" id="IPR039552">
    <property type="entry name" value="IS66_C"/>
</dbReference>
<dbReference type="Pfam" id="PF03050">
    <property type="entry name" value="DDE_Tnp_IS66"/>
    <property type="match status" value="1"/>
</dbReference>
<gene>
    <name evidence="6" type="ORF">AS026_28240</name>
</gene>
<dbReference type="AlphaFoldDB" id="A0A109K2W7"/>
<evidence type="ECO:0000259" key="4">
    <source>
        <dbReference type="Pfam" id="PF13007"/>
    </source>
</evidence>
<dbReference type="RefSeq" id="WP_007538801.1">
    <property type="nucleotide sequence ID" value="NZ_LNCD01000010.1"/>
</dbReference>
<evidence type="ECO:0000313" key="6">
    <source>
        <dbReference type="EMBL" id="KWV59671.1"/>
    </source>
</evidence>
<dbReference type="InterPro" id="IPR004291">
    <property type="entry name" value="Transposase_IS66_central"/>
</dbReference>
<evidence type="ECO:0000259" key="5">
    <source>
        <dbReference type="Pfam" id="PF13817"/>
    </source>
</evidence>
<feature type="domain" description="Transposase IS66 zinc-finger binding" evidence="3">
    <location>
        <begin position="145"/>
        <end position="173"/>
    </location>
</feature>
<evidence type="ECO:0000259" key="3">
    <source>
        <dbReference type="Pfam" id="PF13005"/>
    </source>
</evidence>
<dbReference type="PANTHER" id="PTHR33678">
    <property type="entry name" value="BLL1576 PROTEIN"/>
    <property type="match status" value="1"/>
</dbReference>
<evidence type="ECO:0000256" key="1">
    <source>
        <dbReference type="SAM" id="Coils"/>
    </source>
</evidence>
<dbReference type="InterPro" id="IPR024474">
    <property type="entry name" value="Znf_dom_IS66"/>
</dbReference>
<accession>A0A109K2W7</accession>
<keyword evidence="1" id="KW-0175">Coiled coil</keyword>
<keyword evidence="7" id="KW-1185">Reference proteome</keyword>
<reference evidence="6 7" key="1">
    <citation type="submission" date="2015-11" db="EMBL/GenBank/DDBJ databases">
        <title>Draft Genome Sequence of the Strain BR 10423 (Rhizobium sp.) isolated from nodules of Mimosa pudica.</title>
        <authorList>
            <person name="Barauna A.C."/>
            <person name="Zilli J.E."/>
            <person name="Simoes-Araujo J.L."/>
            <person name="Reis V.M."/>
            <person name="James E.K."/>
            <person name="Reis F.B.Jr."/>
            <person name="Rouws L.F."/>
            <person name="Passos S.R."/>
            <person name="Gois S.R."/>
        </authorList>
    </citation>
    <scope>NUCLEOTIDE SEQUENCE [LARGE SCALE GENOMIC DNA]</scope>
    <source>
        <strain evidence="6 7">BR10423</strain>
    </source>
</reference>
<dbReference type="PANTHER" id="PTHR33678:SF1">
    <property type="entry name" value="BLL1576 PROTEIN"/>
    <property type="match status" value="1"/>
</dbReference>
<dbReference type="Proteomes" id="UP000068164">
    <property type="component" value="Unassembled WGS sequence"/>
</dbReference>
<feature type="coiled-coil region" evidence="1">
    <location>
        <begin position="22"/>
        <end position="56"/>
    </location>
</feature>
<evidence type="ECO:0000259" key="2">
    <source>
        <dbReference type="Pfam" id="PF03050"/>
    </source>
</evidence>
<dbReference type="NCBIfam" id="NF033517">
    <property type="entry name" value="transpos_IS66"/>
    <property type="match status" value="1"/>
</dbReference>
<comment type="caution">
    <text evidence="6">The sequence shown here is derived from an EMBL/GenBank/DDBJ whole genome shotgun (WGS) entry which is preliminary data.</text>
</comment>
<dbReference type="InterPro" id="IPR024463">
    <property type="entry name" value="Transposase_TnpC_homeodom"/>
</dbReference>
<name>A0A109K2W7_9HYPH</name>
<feature type="domain" description="Transposase IS66 C-terminal" evidence="5">
    <location>
        <begin position="489"/>
        <end position="527"/>
    </location>
</feature>
<dbReference type="Pfam" id="PF13005">
    <property type="entry name" value="zf-IS66"/>
    <property type="match status" value="1"/>
</dbReference>
<protein>
    <submittedName>
        <fullName evidence="6">Transposase</fullName>
    </submittedName>
</protein>
<sequence length="531" mass="59001">MTPADLELPDDVDVLRAMIMAMAAKAARVDVLEDEVADLKARNADADEQIAKLKLILKAFNRYRYGRRSEKQGTSIEADLDEQGAFVFEEIDTGIAAIEAPVSKGRNPGAAKRAPRPRKGFPPHLERVHEIIEPDELPEHAGKQKLIGEDTSERLDVIPPKFRVIVTHRPKYAFKNEDGVIQASAPAHIIESGIPTEALLAYIAVSKYGDGLPLYQQEAIFLRDHVEVDRGIMARWMGKLGFELEILADYTFSQIKRGERIFADETTLPTLVPGSGSAKTAYLWAYARDDRPFGGSAPPMVAYRFEDSRSGDCVARHLEGYRGILQIDGYTAYNRVARPERGNDGALLAGCWAHGRRRFYELHANDSSKVATATIEKMGALWSIEEKVRGQSPDVRVAARQEASAAVVAALYKLWQDTLPRISGKSKLAEAIRYALHRREAFEQFLHDGRIEIDSNIVERAIRPQAIVRKNSLFAGNAGGGTTWATLSTLIQSAKMNEVDPLAWLTKTLERIAAGWPSSDLDALMPWNFKK</sequence>
<feature type="domain" description="Transposase IS66 central" evidence="2">
    <location>
        <begin position="193"/>
        <end position="482"/>
    </location>
</feature>
<dbReference type="EMBL" id="LNCD01000010">
    <property type="protein sequence ID" value="KWV59671.1"/>
    <property type="molecule type" value="Genomic_DNA"/>
</dbReference>
<feature type="domain" description="Transposase TnpC homeodomain" evidence="4">
    <location>
        <begin position="53"/>
        <end position="128"/>
    </location>
</feature>
<organism evidence="6 7">
    <name type="scientific">Rhizobium altiplani</name>
    <dbReference type="NCBI Taxonomy" id="1864509"/>
    <lineage>
        <taxon>Bacteria</taxon>
        <taxon>Pseudomonadati</taxon>
        <taxon>Pseudomonadota</taxon>
        <taxon>Alphaproteobacteria</taxon>
        <taxon>Hyphomicrobiales</taxon>
        <taxon>Rhizobiaceae</taxon>
        <taxon>Rhizobium/Agrobacterium group</taxon>
        <taxon>Rhizobium</taxon>
    </lineage>
</organism>
<evidence type="ECO:0000313" key="7">
    <source>
        <dbReference type="Proteomes" id="UP000068164"/>
    </source>
</evidence>
<dbReference type="InterPro" id="IPR052344">
    <property type="entry name" value="Transposase-related"/>
</dbReference>